<dbReference type="EMBL" id="AZEX01000004">
    <property type="protein sequence ID" value="KRL61818.1"/>
    <property type="molecule type" value="Genomic_DNA"/>
</dbReference>
<evidence type="ECO:0000256" key="3">
    <source>
        <dbReference type="ARBA" id="ARBA00022670"/>
    </source>
</evidence>
<dbReference type="PANTHER" id="PTHR12994">
    <property type="entry name" value="SECERNIN"/>
    <property type="match status" value="1"/>
</dbReference>
<evidence type="ECO:0000256" key="6">
    <source>
        <dbReference type="RuleBase" id="RU364089"/>
    </source>
</evidence>
<comment type="similarity">
    <text evidence="2 6">Belongs to the peptidase C69 family.</text>
</comment>
<accession>A0A0R1S4R5</accession>
<dbReference type="STRING" id="1423747.FC69_GL001471"/>
<dbReference type="NCBIfam" id="NF033678">
    <property type="entry name" value="C69_fam_dipept"/>
    <property type="match status" value="1"/>
</dbReference>
<evidence type="ECO:0000313" key="7">
    <source>
        <dbReference type="EMBL" id="KRL61818.1"/>
    </source>
</evidence>
<comment type="catalytic activity">
    <reaction evidence="1">
        <text>an L-aminoacyl-L-amino acid + H2O = 2 an L-alpha-amino acid</text>
        <dbReference type="Rhea" id="RHEA:48940"/>
        <dbReference type="ChEBI" id="CHEBI:15377"/>
        <dbReference type="ChEBI" id="CHEBI:59869"/>
        <dbReference type="ChEBI" id="CHEBI:77460"/>
        <dbReference type="EC" id="3.4.13.19"/>
    </reaction>
</comment>
<keyword evidence="4 6" id="KW-0378">Hydrolase</keyword>
<dbReference type="PANTHER" id="PTHR12994:SF17">
    <property type="entry name" value="LD30995P"/>
    <property type="match status" value="1"/>
</dbReference>
<dbReference type="Proteomes" id="UP000051264">
    <property type="component" value="Unassembled WGS sequence"/>
</dbReference>
<name>A0A0R1S4R5_9LACO</name>
<dbReference type="eggNOG" id="COG4690">
    <property type="taxonomic scope" value="Bacteria"/>
</dbReference>
<protein>
    <recommendedName>
        <fullName evidence="6">Dipeptidase</fullName>
        <ecNumber evidence="6">3.4.-.-</ecNumber>
    </recommendedName>
</protein>
<gene>
    <name evidence="7" type="ORF">FC69_GL001471</name>
</gene>
<dbReference type="GO" id="GO:0006508">
    <property type="term" value="P:proteolysis"/>
    <property type="evidence" value="ECO:0007669"/>
    <property type="project" value="UniProtKB-KW"/>
</dbReference>
<dbReference type="PATRIC" id="fig|1423747.3.peg.1499"/>
<evidence type="ECO:0000256" key="4">
    <source>
        <dbReference type="ARBA" id="ARBA00022801"/>
    </source>
</evidence>
<dbReference type="InterPro" id="IPR047804">
    <property type="entry name" value="C69_dipept_A-like"/>
</dbReference>
<evidence type="ECO:0000256" key="5">
    <source>
        <dbReference type="ARBA" id="ARBA00022997"/>
    </source>
</evidence>
<keyword evidence="5 6" id="KW-0224">Dipeptidase</keyword>
<evidence type="ECO:0000256" key="1">
    <source>
        <dbReference type="ARBA" id="ARBA00001670"/>
    </source>
</evidence>
<dbReference type="EC" id="3.4.-.-" evidence="6"/>
<sequence length="453" mass="50787">MKKKMSSCTTVLVGKAASYDGSTMIARNEDGYGRPNPQKFVVVQPAEQPTIFKSEANGVEVPLPTAPLRCTLTPDVDPAYGVWGGSGINSQNVAMTACETITTNPEILAIDPFVDEGIGEADFLSITLPYCQTAREGVSRLGQLLETYGTYEPNGIAFADYDEVWYLETIGGHHWAAIRIPDDAYVIAPNRFNIDQFDFESVDTLFSADLPAMIEQFHLNPDTDQVNLRHIFGSATEKDRSYNNPRAWYIQQRFSLKPSGQPTDHDLPFICRPNKQLTIADVKWMLSAHYQNTPFDPYGQGTAEEQQRYRPIGLNRNEEVHILQIRNDVPAELAGIHWLAYGPNPFNGLVPFYAAVDQTPVVYRQTTVDFDPNNIYWLSRLVAVLADTNYNHYSELTTNFEANLLAQCRQQQINFEQKQVLASADLALYNETVAQLAFKLTNQLLGQMVALGR</sequence>
<evidence type="ECO:0000313" key="8">
    <source>
        <dbReference type="Proteomes" id="UP000051264"/>
    </source>
</evidence>
<comment type="caution">
    <text evidence="7">The sequence shown here is derived from an EMBL/GenBank/DDBJ whole genome shotgun (WGS) entry which is preliminary data.</text>
</comment>
<evidence type="ECO:0000256" key="2">
    <source>
        <dbReference type="ARBA" id="ARBA00007225"/>
    </source>
</evidence>
<dbReference type="OrthoDB" id="9764088at2"/>
<organism evidence="7 8">
    <name type="scientific">Latilactobacillus fuchuensis DSM 14340 = JCM 11249</name>
    <dbReference type="NCBI Taxonomy" id="1423747"/>
    <lineage>
        <taxon>Bacteria</taxon>
        <taxon>Bacillati</taxon>
        <taxon>Bacillota</taxon>
        <taxon>Bacilli</taxon>
        <taxon>Lactobacillales</taxon>
        <taxon>Lactobacillaceae</taxon>
        <taxon>Latilactobacillus</taxon>
    </lineage>
</organism>
<reference evidence="7 8" key="1">
    <citation type="journal article" date="2015" name="Genome Announc.">
        <title>Expanding the biotechnology potential of lactobacilli through comparative genomics of 213 strains and associated genera.</title>
        <authorList>
            <person name="Sun Z."/>
            <person name="Harris H.M."/>
            <person name="McCann A."/>
            <person name="Guo C."/>
            <person name="Argimon S."/>
            <person name="Zhang W."/>
            <person name="Yang X."/>
            <person name="Jeffery I.B."/>
            <person name="Cooney J.C."/>
            <person name="Kagawa T.F."/>
            <person name="Liu W."/>
            <person name="Song Y."/>
            <person name="Salvetti E."/>
            <person name="Wrobel A."/>
            <person name="Rasinkangas P."/>
            <person name="Parkhill J."/>
            <person name="Rea M.C."/>
            <person name="O'Sullivan O."/>
            <person name="Ritari J."/>
            <person name="Douillard F.P."/>
            <person name="Paul Ross R."/>
            <person name="Yang R."/>
            <person name="Briner A.E."/>
            <person name="Felis G.E."/>
            <person name="de Vos W.M."/>
            <person name="Barrangou R."/>
            <person name="Klaenhammer T.R."/>
            <person name="Caufield P.W."/>
            <person name="Cui Y."/>
            <person name="Zhang H."/>
            <person name="O'Toole P.W."/>
        </authorList>
    </citation>
    <scope>NUCLEOTIDE SEQUENCE [LARGE SCALE GENOMIC DNA]</scope>
    <source>
        <strain evidence="7 8">DSM 14340</strain>
    </source>
</reference>
<keyword evidence="3 6" id="KW-0645">Protease</keyword>
<dbReference type="AlphaFoldDB" id="A0A0R1S4R5"/>
<dbReference type="Pfam" id="PF03577">
    <property type="entry name" value="Peptidase_C69"/>
    <property type="match status" value="1"/>
</dbReference>
<proteinExistence type="inferred from homology"/>
<dbReference type="Gene3D" id="3.60.60.10">
    <property type="entry name" value="Penicillin V Acylase, Chain A"/>
    <property type="match status" value="1"/>
</dbReference>
<dbReference type="GO" id="GO:0016805">
    <property type="term" value="F:dipeptidase activity"/>
    <property type="evidence" value="ECO:0007669"/>
    <property type="project" value="UniProtKB-KW"/>
</dbReference>
<dbReference type="GO" id="GO:0070004">
    <property type="term" value="F:cysteine-type exopeptidase activity"/>
    <property type="evidence" value="ECO:0007669"/>
    <property type="project" value="InterPro"/>
</dbReference>
<dbReference type="InterPro" id="IPR005322">
    <property type="entry name" value="Peptidase_C69"/>
</dbReference>